<dbReference type="Gene3D" id="3.50.70.10">
    <property type="match status" value="1"/>
</dbReference>
<dbReference type="AlphaFoldDB" id="A0A4R7NW47"/>
<dbReference type="InterPro" id="IPR036298">
    <property type="entry name" value="Chalcone_isomerase_sf"/>
</dbReference>
<keyword evidence="3" id="KW-1185">Reference proteome</keyword>
<organism evidence="2 3">
    <name type="scientific">Chromohalobacter marismortui</name>
    <dbReference type="NCBI Taxonomy" id="42055"/>
    <lineage>
        <taxon>Bacteria</taxon>
        <taxon>Pseudomonadati</taxon>
        <taxon>Pseudomonadota</taxon>
        <taxon>Gammaproteobacteria</taxon>
        <taxon>Oceanospirillales</taxon>
        <taxon>Halomonadaceae</taxon>
        <taxon>Chromohalobacter</taxon>
    </lineage>
</organism>
<feature type="domain" description="Chalcone isomerase" evidence="1">
    <location>
        <begin position="32"/>
        <end position="187"/>
    </location>
</feature>
<dbReference type="GO" id="GO:0016872">
    <property type="term" value="F:intramolecular lyase activity"/>
    <property type="evidence" value="ECO:0007669"/>
    <property type="project" value="InterPro"/>
</dbReference>
<evidence type="ECO:0000313" key="3">
    <source>
        <dbReference type="Proteomes" id="UP000295380"/>
    </source>
</evidence>
<dbReference type="EMBL" id="SOBR01000001">
    <property type="protein sequence ID" value="TDU24740.1"/>
    <property type="molecule type" value="Genomic_DNA"/>
</dbReference>
<keyword evidence="2" id="KW-0413">Isomerase</keyword>
<dbReference type="Proteomes" id="UP000295380">
    <property type="component" value="Unassembled WGS sequence"/>
</dbReference>
<sequence>MTTRAVLTGCAQGLCLAVIIGLSVESALAESFSDASTLGDDELVLQGTGTASYMFWDIYDAALYAPADASREAIIDAEVPMSLLLEYRRAVDVADIRKATWAALDKQYKAQARAALRPRIEAIQNAMVDVTEGDRYRLDWAPEVPRLSLTLNGNTRFVSDDARLARAYFGIWLDEPPLSQELRDALLSRTD</sequence>
<accession>A0A4R7NW47</accession>
<protein>
    <submittedName>
        <fullName evidence="2">Chalcone isomerase-like protein</fullName>
    </submittedName>
</protein>
<evidence type="ECO:0000313" key="2">
    <source>
        <dbReference type="EMBL" id="TDU24740.1"/>
    </source>
</evidence>
<dbReference type="InterPro" id="IPR016087">
    <property type="entry name" value="Chalcone_isomerase"/>
</dbReference>
<proteinExistence type="predicted"/>
<gene>
    <name evidence="2" type="ORF">C8E00_101119</name>
</gene>
<reference evidence="2 3" key="1">
    <citation type="submission" date="2019-03" db="EMBL/GenBank/DDBJ databases">
        <title>Genomic Encyclopedia of Type Strains, Phase IV (KMG-IV): sequencing the most valuable type-strain genomes for metagenomic binning, comparative biology and taxonomic classification.</title>
        <authorList>
            <person name="Goeker M."/>
        </authorList>
    </citation>
    <scope>NUCLEOTIDE SEQUENCE [LARGE SCALE GENOMIC DNA]</scope>
    <source>
        <strain evidence="2 3">DSM 6770</strain>
    </source>
</reference>
<comment type="caution">
    <text evidence="2">The sequence shown here is derived from an EMBL/GenBank/DDBJ whole genome shotgun (WGS) entry which is preliminary data.</text>
</comment>
<dbReference type="Pfam" id="PF16036">
    <property type="entry name" value="Chalcone_3"/>
    <property type="match status" value="1"/>
</dbReference>
<dbReference type="RefSeq" id="WP_133693361.1">
    <property type="nucleotide sequence ID" value="NZ_SOBR01000001.1"/>
</dbReference>
<dbReference type="OrthoDB" id="270742at2"/>
<dbReference type="InterPro" id="IPR016088">
    <property type="entry name" value="Chalcone_isomerase_3-sand"/>
</dbReference>
<name>A0A4R7NW47_9GAMM</name>
<evidence type="ECO:0000259" key="1">
    <source>
        <dbReference type="Pfam" id="PF16036"/>
    </source>
</evidence>
<dbReference type="SUPFAM" id="SSF54626">
    <property type="entry name" value="Chalcone isomerase"/>
    <property type="match status" value="1"/>
</dbReference>